<dbReference type="OrthoDB" id="3687558at2"/>
<dbReference type="SUPFAM" id="SSF55729">
    <property type="entry name" value="Acyl-CoA N-acyltransferases (Nat)"/>
    <property type="match status" value="1"/>
</dbReference>
<protein>
    <recommendedName>
        <fullName evidence="3">N-acetyltransferase domain-containing protein</fullName>
    </recommendedName>
</protein>
<evidence type="ECO:0000313" key="1">
    <source>
        <dbReference type="EMBL" id="SDY95691.1"/>
    </source>
</evidence>
<evidence type="ECO:0008006" key="3">
    <source>
        <dbReference type="Google" id="ProtNLM"/>
    </source>
</evidence>
<dbReference type="EMBL" id="FNOK01000040">
    <property type="protein sequence ID" value="SDY95691.1"/>
    <property type="molecule type" value="Genomic_DNA"/>
</dbReference>
<dbReference type="RefSeq" id="WP_093272997.1">
    <property type="nucleotide sequence ID" value="NZ_FNOK01000040.1"/>
</dbReference>
<name>A0A1H3P3R0_9PSEU</name>
<gene>
    <name evidence="1" type="ORF">SAMN05216215_104067</name>
</gene>
<accession>A0A1H3P3R0</accession>
<dbReference type="AlphaFoldDB" id="A0A1H3P3R0"/>
<reference evidence="2" key="1">
    <citation type="submission" date="2016-10" db="EMBL/GenBank/DDBJ databases">
        <authorList>
            <person name="Varghese N."/>
            <person name="Submissions S."/>
        </authorList>
    </citation>
    <scope>NUCLEOTIDE SEQUENCE [LARGE SCALE GENOMIC DNA]</scope>
    <source>
        <strain evidence="2">CGMCC 4.3530</strain>
    </source>
</reference>
<keyword evidence="2" id="KW-1185">Reference proteome</keyword>
<organism evidence="1 2">
    <name type="scientific">Saccharopolyspora shandongensis</name>
    <dbReference type="NCBI Taxonomy" id="418495"/>
    <lineage>
        <taxon>Bacteria</taxon>
        <taxon>Bacillati</taxon>
        <taxon>Actinomycetota</taxon>
        <taxon>Actinomycetes</taxon>
        <taxon>Pseudonocardiales</taxon>
        <taxon>Pseudonocardiaceae</taxon>
        <taxon>Saccharopolyspora</taxon>
    </lineage>
</organism>
<dbReference type="InterPro" id="IPR016181">
    <property type="entry name" value="Acyl_CoA_acyltransferase"/>
</dbReference>
<evidence type="ECO:0000313" key="2">
    <source>
        <dbReference type="Proteomes" id="UP000199529"/>
    </source>
</evidence>
<proteinExistence type="predicted"/>
<sequence length="112" mass="12520">MVGDLELAAVPALLPTGPPGVEIRLDGLVVGDLELRICHGCRVAVVEYIRIDRRCRRRGLATIAIDLLRRTWPDYRWSTAPIERSTEALGFWHSLDWPGPLGEPDECPHLLA</sequence>
<dbReference type="Proteomes" id="UP000199529">
    <property type="component" value="Unassembled WGS sequence"/>
</dbReference>